<dbReference type="InterPro" id="IPR027443">
    <property type="entry name" value="IPNS-like_sf"/>
</dbReference>
<name>A0AAV2D8S2_9ROSI</name>
<feature type="domain" description="Fe2OG dioxygenase" evidence="4">
    <location>
        <begin position="166"/>
        <end position="272"/>
    </location>
</feature>
<evidence type="ECO:0000256" key="3">
    <source>
        <dbReference type="RuleBase" id="RU003682"/>
    </source>
</evidence>
<evidence type="ECO:0000313" key="5">
    <source>
        <dbReference type="EMBL" id="CAL1368285.1"/>
    </source>
</evidence>
<accession>A0AAV2D8S2</accession>
<sequence length="337" mass="37541">MSPAAAAASFPVIDFSPFFTTGGGENEVEKEEVINSIREACSDYGFFVAVNHGIPTEAMDLSLEMAREFFDLPSEEKLKCTPSSDTPVTTGYAKQPDHSPNKNEYFLMFEPASAFNVYPTSPAPFRGAVDEIYGGLLAMARLIESLMNRCLGVPEGLMEKFNDDRQWDLMTAFRYFAAAELETPDKDKKTGLYGHKDLNLMTLVLQDQVGGLEFQKDGEWIPITPIPHSLVVNVGDIIQVLSNNKFKSVNHKVNSPQGRDRHSFAFAYLIGFEKMLEPLAEVMKESKEEPKFSKFRFKDYFQLRVADLFNPPANLDDAVTINHYAIPPTVAAAAPAN</sequence>
<dbReference type="Pfam" id="PF14226">
    <property type="entry name" value="DIOX_N"/>
    <property type="match status" value="1"/>
</dbReference>
<evidence type="ECO:0000313" key="6">
    <source>
        <dbReference type="Proteomes" id="UP001497516"/>
    </source>
</evidence>
<keyword evidence="2 3" id="KW-0408">Iron</keyword>
<dbReference type="GO" id="GO:0016491">
    <property type="term" value="F:oxidoreductase activity"/>
    <property type="evidence" value="ECO:0007669"/>
    <property type="project" value="UniProtKB-KW"/>
</dbReference>
<dbReference type="AlphaFoldDB" id="A0AAV2D8S2"/>
<organism evidence="5 6">
    <name type="scientific">Linum trigynum</name>
    <dbReference type="NCBI Taxonomy" id="586398"/>
    <lineage>
        <taxon>Eukaryota</taxon>
        <taxon>Viridiplantae</taxon>
        <taxon>Streptophyta</taxon>
        <taxon>Embryophyta</taxon>
        <taxon>Tracheophyta</taxon>
        <taxon>Spermatophyta</taxon>
        <taxon>Magnoliopsida</taxon>
        <taxon>eudicotyledons</taxon>
        <taxon>Gunneridae</taxon>
        <taxon>Pentapetalae</taxon>
        <taxon>rosids</taxon>
        <taxon>fabids</taxon>
        <taxon>Malpighiales</taxon>
        <taxon>Linaceae</taxon>
        <taxon>Linum</taxon>
    </lineage>
</organism>
<evidence type="ECO:0000256" key="1">
    <source>
        <dbReference type="ARBA" id="ARBA00022723"/>
    </source>
</evidence>
<dbReference type="SUPFAM" id="SSF51197">
    <property type="entry name" value="Clavaminate synthase-like"/>
    <property type="match status" value="1"/>
</dbReference>
<keyword evidence="6" id="KW-1185">Reference proteome</keyword>
<dbReference type="GO" id="GO:0046872">
    <property type="term" value="F:metal ion binding"/>
    <property type="evidence" value="ECO:0007669"/>
    <property type="project" value="UniProtKB-KW"/>
</dbReference>
<dbReference type="PROSITE" id="PS51471">
    <property type="entry name" value="FE2OG_OXY"/>
    <property type="match status" value="1"/>
</dbReference>
<dbReference type="InterPro" id="IPR005123">
    <property type="entry name" value="Oxoglu/Fe-dep_dioxygenase_dom"/>
</dbReference>
<gene>
    <name evidence="5" type="ORF">LTRI10_LOCUS11502</name>
</gene>
<proteinExistence type="inferred from homology"/>
<dbReference type="InterPro" id="IPR050231">
    <property type="entry name" value="Iron_ascorbate_oxido_reductase"/>
</dbReference>
<reference evidence="5 6" key="1">
    <citation type="submission" date="2024-04" db="EMBL/GenBank/DDBJ databases">
        <authorList>
            <person name="Fracassetti M."/>
        </authorList>
    </citation>
    <scope>NUCLEOTIDE SEQUENCE [LARGE SCALE GENOMIC DNA]</scope>
</reference>
<evidence type="ECO:0000259" key="4">
    <source>
        <dbReference type="PROSITE" id="PS51471"/>
    </source>
</evidence>
<comment type="similarity">
    <text evidence="3">Belongs to the iron/ascorbate-dependent oxidoreductase family.</text>
</comment>
<dbReference type="Pfam" id="PF03171">
    <property type="entry name" value="2OG-FeII_Oxy"/>
    <property type="match status" value="1"/>
</dbReference>
<protein>
    <recommendedName>
        <fullName evidence="4">Fe2OG dioxygenase domain-containing protein</fullName>
    </recommendedName>
</protein>
<dbReference type="PANTHER" id="PTHR47990">
    <property type="entry name" value="2-OXOGLUTARATE (2OG) AND FE(II)-DEPENDENT OXYGENASE SUPERFAMILY PROTEIN-RELATED"/>
    <property type="match status" value="1"/>
</dbReference>
<dbReference type="Proteomes" id="UP001497516">
    <property type="component" value="Chromosome 2"/>
</dbReference>
<evidence type="ECO:0000256" key="2">
    <source>
        <dbReference type="ARBA" id="ARBA00023004"/>
    </source>
</evidence>
<dbReference type="InterPro" id="IPR026992">
    <property type="entry name" value="DIOX_N"/>
</dbReference>
<keyword evidence="1 3" id="KW-0479">Metal-binding</keyword>
<dbReference type="InterPro" id="IPR044861">
    <property type="entry name" value="IPNS-like_FE2OG_OXY"/>
</dbReference>
<keyword evidence="3" id="KW-0560">Oxidoreductase</keyword>
<dbReference type="EMBL" id="OZ034815">
    <property type="protein sequence ID" value="CAL1368285.1"/>
    <property type="molecule type" value="Genomic_DNA"/>
</dbReference>
<dbReference type="Gene3D" id="2.60.120.330">
    <property type="entry name" value="B-lactam Antibiotic, Isopenicillin N Synthase, Chain"/>
    <property type="match status" value="1"/>
</dbReference>